<dbReference type="NCBIfam" id="NF006767">
    <property type="entry name" value="PRK09289.1"/>
    <property type="match status" value="1"/>
</dbReference>
<reference evidence="13 14" key="1">
    <citation type="journal article" date="2017" name="ISME J.">
        <title>Potential for microbial H2 and metal transformations associated with novel bacteria and archaea in deep terrestrial subsurface sediments.</title>
        <authorList>
            <person name="Hernsdorf A.W."/>
            <person name="Amano Y."/>
            <person name="Miyakawa K."/>
            <person name="Ise K."/>
            <person name="Suzuki Y."/>
            <person name="Anantharaman K."/>
            <person name="Probst A."/>
            <person name="Burstein D."/>
            <person name="Thomas B.C."/>
            <person name="Banfield J.F."/>
        </authorList>
    </citation>
    <scope>NUCLEOTIDE SEQUENCE [LARGE SCALE GENOMIC DNA]</scope>
    <source>
        <strain evidence="13">HGW-Actinobacteria-3</strain>
    </source>
</reference>
<dbReference type="EC" id="2.5.1.9" evidence="5 10"/>
<accession>A0A2N3G6H9</accession>
<comment type="catalytic activity">
    <reaction evidence="1">
        <text>2 6,7-dimethyl-8-(1-D-ribityl)lumazine + H(+) = 5-amino-6-(D-ribitylamino)uracil + riboflavin</text>
        <dbReference type="Rhea" id="RHEA:20772"/>
        <dbReference type="ChEBI" id="CHEBI:15378"/>
        <dbReference type="ChEBI" id="CHEBI:15934"/>
        <dbReference type="ChEBI" id="CHEBI:57986"/>
        <dbReference type="ChEBI" id="CHEBI:58201"/>
        <dbReference type="EC" id="2.5.1.9"/>
    </reaction>
</comment>
<feature type="domain" description="Lumazine-binding" evidence="12">
    <location>
        <begin position="94"/>
        <end position="190"/>
    </location>
</feature>
<evidence type="ECO:0000256" key="1">
    <source>
        <dbReference type="ARBA" id="ARBA00000968"/>
    </source>
</evidence>
<dbReference type="PANTHER" id="PTHR21098:SF12">
    <property type="entry name" value="RIBOFLAVIN SYNTHASE"/>
    <property type="match status" value="1"/>
</dbReference>
<name>A0A2N3G6H9_9ACTN</name>
<evidence type="ECO:0000256" key="6">
    <source>
        <dbReference type="ARBA" id="ARBA00013950"/>
    </source>
</evidence>
<dbReference type="AlphaFoldDB" id="A0A2N3G6H9"/>
<feature type="domain" description="Lumazine-binding" evidence="12">
    <location>
        <begin position="1"/>
        <end position="93"/>
    </location>
</feature>
<dbReference type="FunFam" id="2.40.30.20:FF:000003">
    <property type="entry name" value="Riboflavin synthase, alpha subunit"/>
    <property type="match status" value="1"/>
</dbReference>
<evidence type="ECO:0000256" key="11">
    <source>
        <dbReference type="PROSITE-ProRule" id="PRU00524"/>
    </source>
</evidence>
<dbReference type="InterPro" id="IPR023366">
    <property type="entry name" value="ATP_synth_asu-like_sf"/>
</dbReference>
<evidence type="ECO:0000259" key="12">
    <source>
        <dbReference type="PROSITE" id="PS51177"/>
    </source>
</evidence>
<evidence type="ECO:0000256" key="8">
    <source>
        <dbReference type="ARBA" id="ARBA00022679"/>
    </source>
</evidence>
<keyword evidence="8 13" id="KW-0808">Transferase</keyword>
<comment type="subunit">
    <text evidence="4">Homotrimer.</text>
</comment>
<dbReference type="Gene3D" id="2.40.30.20">
    <property type="match status" value="2"/>
</dbReference>
<dbReference type="CDD" id="cd00402">
    <property type="entry name" value="Riboflavin_synthase_like"/>
    <property type="match status" value="1"/>
</dbReference>
<dbReference type="InterPro" id="IPR026017">
    <property type="entry name" value="Lumazine-bd_dom"/>
</dbReference>
<keyword evidence="7" id="KW-0686">Riboflavin biosynthesis</keyword>
<evidence type="ECO:0000256" key="5">
    <source>
        <dbReference type="ARBA" id="ARBA00012827"/>
    </source>
</evidence>
<comment type="function">
    <text evidence="2">Catalyzes the dismutation of two molecules of 6,7-dimethyl-8-ribityllumazine, resulting in the formation of riboflavin and 5-amino-6-(D-ribitylamino)uracil.</text>
</comment>
<evidence type="ECO:0000256" key="7">
    <source>
        <dbReference type="ARBA" id="ARBA00022619"/>
    </source>
</evidence>
<sequence>MFTGIVEETGKVIKIAPSGVLEVEASRVLEGTKIGDSIAVSGVCLTVVGVTDRSFVVDVMPETLNKSTVGSLRPGVKVNLERALQADGRLGGHFVNGHVDGIARVRARRQRGNAVHFDFEAPAGITRYMVSKGSVAVDGVSLTVTAARHGVFSVSIIPHTLAESTLNDARVGTNVNIEVDIIAKYVEALAVRGSESPAIENALAMGGYVANVDD</sequence>
<evidence type="ECO:0000256" key="4">
    <source>
        <dbReference type="ARBA" id="ARBA00011233"/>
    </source>
</evidence>
<dbReference type="NCBIfam" id="TIGR00187">
    <property type="entry name" value="ribE"/>
    <property type="match status" value="1"/>
</dbReference>
<dbReference type="InterPro" id="IPR017938">
    <property type="entry name" value="Riboflavin_synthase-like_b-brl"/>
</dbReference>
<dbReference type="FunFam" id="2.40.30.20:FF:000004">
    <property type="entry name" value="Riboflavin synthase, alpha subunit"/>
    <property type="match status" value="1"/>
</dbReference>
<proteinExistence type="predicted"/>
<dbReference type="PANTHER" id="PTHR21098">
    <property type="entry name" value="RIBOFLAVIN SYNTHASE ALPHA CHAIN"/>
    <property type="match status" value="1"/>
</dbReference>
<dbReference type="EMBL" id="PHEX01000027">
    <property type="protein sequence ID" value="PKQ28208.1"/>
    <property type="molecule type" value="Genomic_DNA"/>
</dbReference>
<evidence type="ECO:0000256" key="10">
    <source>
        <dbReference type="NCBIfam" id="TIGR00187"/>
    </source>
</evidence>
<dbReference type="InterPro" id="IPR001783">
    <property type="entry name" value="Lumazine-bd"/>
</dbReference>
<feature type="repeat" description="Lumazine-binding" evidence="11">
    <location>
        <begin position="94"/>
        <end position="190"/>
    </location>
</feature>
<organism evidence="13 14">
    <name type="scientific">Candidatus Anoxymicrobium japonicum</name>
    <dbReference type="NCBI Taxonomy" id="2013648"/>
    <lineage>
        <taxon>Bacteria</taxon>
        <taxon>Bacillati</taxon>
        <taxon>Actinomycetota</taxon>
        <taxon>Candidatus Geothermincolia</taxon>
        <taxon>Candidatus Geothermincolales</taxon>
        <taxon>Candidatus Anoxymicrobiaceae</taxon>
        <taxon>Candidatus Anoxymicrobium</taxon>
    </lineage>
</organism>
<dbReference type="PIRSF" id="PIRSF000498">
    <property type="entry name" value="Riboflavin_syn_A"/>
    <property type="match status" value="1"/>
</dbReference>
<dbReference type="Pfam" id="PF00677">
    <property type="entry name" value="Lum_binding"/>
    <property type="match status" value="2"/>
</dbReference>
<dbReference type="SUPFAM" id="SSF63380">
    <property type="entry name" value="Riboflavin synthase domain-like"/>
    <property type="match status" value="2"/>
</dbReference>
<protein>
    <recommendedName>
        <fullName evidence="6 10">Riboflavin synthase</fullName>
        <ecNumber evidence="5 10">2.5.1.9</ecNumber>
    </recommendedName>
</protein>
<feature type="repeat" description="Lumazine-binding" evidence="11">
    <location>
        <begin position="1"/>
        <end position="93"/>
    </location>
</feature>
<evidence type="ECO:0000256" key="3">
    <source>
        <dbReference type="ARBA" id="ARBA00004887"/>
    </source>
</evidence>
<gene>
    <name evidence="13" type="ORF">CVT63_03945</name>
</gene>
<dbReference type="PROSITE" id="PS51177">
    <property type="entry name" value="LUMAZINE_BIND"/>
    <property type="match status" value="2"/>
</dbReference>
<evidence type="ECO:0000256" key="9">
    <source>
        <dbReference type="ARBA" id="ARBA00022737"/>
    </source>
</evidence>
<comment type="caution">
    <text evidence="13">The sequence shown here is derived from an EMBL/GenBank/DDBJ whole genome shotgun (WGS) entry which is preliminary data.</text>
</comment>
<dbReference type="GO" id="GO:0004746">
    <property type="term" value="F:riboflavin synthase activity"/>
    <property type="evidence" value="ECO:0007669"/>
    <property type="project" value="UniProtKB-UniRule"/>
</dbReference>
<dbReference type="Proteomes" id="UP000233654">
    <property type="component" value="Unassembled WGS sequence"/>
</dbReference>
<evidence type="ECO:0000313" key="14">
    <source>
        <dbReference type="Proteomes" id="UP000233654"/>
    </source>
</evidence>
<keyword evidence="9" id="KW-0677">Repeat</keyword>
<comment type="pathway">
    <text evidence="3">Cofactor biosynthesis; riboflavin biosynthesis; riboflavin from 2-hydroxy-3-oxobutyl phosphate and 5-amino-6-(D-ribitylamino)uracil: step 2/2.</text>
</comment>
<evidence type="ECO:0000256" key="2">
    <source>
        <dbReference type="ARBA" id="ARBA00002803"/>
    </source>
</evidence>
<evidence type="ECO:0000313" key="13">
    <source>
        <dbReference type="EMBL" id="PKQ28208.1"/>
    </source>
</evidence>
<dbReference type="GO" id="GO:0009231">
    <property type="term" value="P:riboflavin biosynthetic process"/>
    <property type="evidence" value="ECO:0007669"/>
    <property type="project" value="UniProtKB-KW"/>
</dbReference>